<keyword evidence="3" id="KW-0418">Kinase</keyword>
<dbReference type="Pfam" id="PF02769">
    <property type="entry name" value="AIRS_C"/>
    <property type="match status" value="1"/>
</dbReference>
<evidence type="ECO:0000259" key="1">
    <source>
        <dbReference type="Pfam" id="PF00586"/>
    </source>
</evidence>
<gene>
    <name evidence="3" type="ORF">MNBD_GAMMA09-2212</name>
</gene>
<proteinExistence type="inferred from homology"/>
<dbReference type="GO" id="GO:0009030">
    <property type="term" value="F:thiamine-phosphate kinase activity"/>
    <property type="evidence" value="ECO:0007669"/>
    <property type="project" value="UniProtKB-EC"/>
</dbReference>
<dbReference type="NCBIfam" id="TIGR01379">
    <property type="entry name" value="thiL"/>
    <property type="match status" value="1"/>
</dbReference>
<keyword evidence="3" id="KW-0808">Transferase</keyword>
<dbReference type="Pfam" id="PF00586">
    <property type="entry name" value="AIRS"/>
    <property type="match status" value="1"/>
</dbReference>
<evidence type="ECO:0000259" key="2">
    <source>
        <dbReference type="Pfam" id="PF02769"/>
    </source>
</evidence>
<dbReference type="AlphaFoldDB" id="A0A3B0YNU1"/>
<dbReference type="SUPFAM" id="SSF55326">
    <property type="entry name" value="PurM N-terminal domain-like"/>
    <property type="match status" value="1"/>
</dbReference>
<name>A0A3B0YNU1_9ZZZZ</name>
<dbReference type="InterPro" id="IPR036676">
    <property type="entry name" value="PurM-like_C_sf"/>
</dbReference>
<dbReference type="HAMAP" id="MF_02128">
    <property type="entry name" value="TMP_kinase"/>
    <property type="match status" value="1"/>
</dbReference>
<dbReference type="GO" id="GO:0009228">
    <property type="term" value="P:thiamine biosynthetic process"/>
    <property type="evidence" value="ECO:0007669"/>
    <property type="project" value="InterPro"/>
</dbReference>
<dbReference type="InterPro" id="IPR006283">
    <property type="entry name" value="ThiL-like"/>
</dbReference>
<dbReference type="CDD" id="cd02194">
    <property type="entry name" value="ThiL"/>
    <property type="match status" value="1"/>
</dbReference>
<dbReference type="InterPro" id="IPR010918">
    <property type="entry name" value="PurM-like_C_dom"/>
</dbReference>
<dbReference type="Gene3D" id="3.30.1330.10">
    <property type="entry name" value="PurM-like, N-terminal domain"/>
    <property type="match status" value="1"/>
</dbReference>
<accession>A0A3B0YNU1</accession>
<dbReference type="PANTHER" id="PTHR30270:SF0">
    <property type="entry name" value="THIAMINE-MONOPHOSPHATE KINASE"/>
    <property type="match status" value="1"/>
</dbReference>
<dbReference type="InterPro" id="IPR036921">
    <property type="entry name" value="PurM-like_N_sf"/>
</dbReference>
<dbReference type="InterPro" id="IPR016188">
    <property type="entry name" value="PurM-like_N"/>
</dbReference>
<reference evidence="3" key="1">
    <citation type="submission" date="2018-06" db="EMBL/GenBank/DDBJ databases">
        <authorList>
            <person name="Zhirakovskaya E."/>
        </authorList>
    </citation>
    <scope>NUCLEOTIDE SEQUENCE</scope>
</reference>
<dbReference type="PIRSF" id="PIRSF005303">
    <property type="entry name" value="Thiam_monoph_kin"/>
    <property type="match status" value="1"/>
</dbReference>
<feature type="domain" description="PurM-like C-terminal" evidence="2">
    <location>
        <begin position="148"/>
        <end position="300"/>
    </location>
</feature>
<organism evidence="3">
    <name type="scientific">hydrothermal vent metagenome</name>
    <dbReference type="NCBI Taxonomy" id="652676"/>
    <lineage>
        <taxon>unclassified sequences</taxon>
        <taxon>metagenomes</taxon>
        <taxon>ecological metagenomes</taxon>
    </lineage>
</organism>
<feature type="domain" description="PurM-like N-terminal" evidence="1">
    <location>
        <begin position="26"/>
        <end position="136"/>
    </location>
</feature>
<dbReference type="EC" id="2.7.4.16" evidence="3"/>
<dbReference type="EMBL" id="UOFI01000199">
    <property type="protein sequence ID" value="VAW70544.1"/>
    <property type="molecule type" value="Genomic_DNA"/>
</dbReference>
<protein>
    <submittedName>
        <fullName evidence="3">Thiamine-monophosphate kinase</fullName>
        <ecNumber evidence="3">2.7.4.16</ecNumber>
    </submittedName>
</protein>
<sequence>MSEFDLINHFFKTSALPRDDVLQGVGDDCALLAPPPGKQLAISTDTLISGVHFPQSTLAADIGYKSLAVNLSDLAAMGASPAWASLAISLPEADQSWLANFMQGFNELARTYNVSLVGGDTTCGPLTITLNIVGFVDEKKALKRNRAKAGDLIFMTGTLGDAVTGLNAILNKTPLDKNLQYCVQRLNRPEPQINAGLLLTRFRVAAIDISDGLLTDLNHICTASKTGADIFLNQLPLSDSLKQYYAQGDHQPDWQTISCGGDDYELCFSCDAQSADEMLKLFKAQQIKVTQIGHMTSGMKINCIDAEGKVRNLQNRGYNHFNEKQ</sequence>
<dbReference type="SUPFAM" id="SSF56042">
    <property type="entry name" value="PurM C-terminal domain-like"/>
    <property type="match status" value="1"/>
</dbReference>
<evidence type="ECO:0000313" key="3">
    <source>
        <dbReference type="EMBL" id="VAW70544.1"/>
    </source>
</evidence>
<dbReference type="PANTHER" id="PTHR30270">
    <property type="entry name" value="THIAMINE-MONOPHOSPHATE KINASE"/>
    <property type="match status" value="1"/>
</dbReference>
<dbReference type="Gene3D" id="3.90.650.10">
    <property type="entry name" value="PurM-like C-terminal domain"/>
    <property type="match status" value="1"/>
</dbReference>